<dbReference type="Proteomes" id="UP000195859">
    <property type="component" value="Unassembled WGS sequence"/>
</dbReference>
<accession>A0A1Y4W4B0</accession>
<name>A0A1Y4W4B0_9LACO</name>
<dbReference type="AlphaFoldDB" id="A0A1Y4W4B0"/>
<dbReference type="RefSeq" id="WP_087301043.1">
    <property type="nucleotide sequence ID" value="NZ_CAJFSK010000059.1"/>
</dbReference>
<sequence>MRRKNNGSSYSVEAVWENLDKNKPIYSLSTEPVAQYVWEDGKPTDKIASYKAGFTQDGAEYFQVKFPKKVTLPKYMSVVTFDNITAFQTRYDVYFKADDVKEVK</sequence>
<gene>
    <name evidence="1" type="ORF">B5E44_03500</name>
</gene>
<organism evidence="1 2">
    <name type="scientific">Lactobacillus gallinarum</name>
    <dbReference type="NCBI Taxonomy" id="52242"/>
    <lineage>
        <taxon>Bacteria</taxon>
        <taxon>Bacillati</taxon>
        <taxon>Bacillota</taxon>
        <taxon>Bacilli</taxon>
        <taxon>Lactobacillales</taxon>
        <taxon>Lactobacillaceae</taxon>
        <taxon>Lactobacillus</taxon>
    </lineage>
</organism>
<evidence type="ECO:0000313" key="1">
    <source>
        <dbReference type="EMBL" id="OUQ77222.1"/>
    </source>
</evidence>
<evidence type="ECO:0000313" key="2">
    <source>
        <dbReference type="Proteomes" id="UP000195859"/>
    </source>
</evidence>
<comment type="caution">
    <text evidence="1">The sequence shown here is derived from an EMBL/GenBank/DDBJ whole genome shotgun (WGS) entry which is preliminary data.</text>
</comment>
<proteinExistence type="predicted"/>
<protein>
    <submittedName>
        <fullName evidence="1">Uncharacterized protein</fullName>
    </submittedName>
</protein>
<dbReference type="EMBL" id="NFLZ01000005">
    <property type="protein sequence ID" value="OUQ77222.1"/>
    <property type="molecule type" value="Genomic_DNA"/>
</dbReference>
<reference evidence="2" key="1">
    <citation type="submission" date="2017-04" db="EMBL/GenBank/DDBJ databases">
        <title>Function of individual gut microbiota members based on whole genome sequencing of pure cultures obtained from chicken caecum.</title>
        <authorList>
            <person name="Medvecky M."/>
            <person name="Cejkova D."/>
            <person name="Polansky O."/>
            <person name="Karasova D."/>
            <person name="Kubasova T."/>
            <person name="Cizek A."/>
            <person name="Rychlik I."/>
        </authorList>
    </citation>
    <scope>NUCLEOTIDE SEQUENCE [LARGE SCALE GENOMIC DNA]</scope>
    <source>
        <strain evidence="2">An101</strain>
    </source>
</reference>